<keyword evidence="3" id="KW-1185">Reference proteome</keyword>
<feature type="compositionally biased region" description="Basic and acidic residues" evidence="1">
    <location>
        <begin position="15"/>
        <end position="26"/>
    </location>
</feature>
<evidence type="ECO:0000313" key="2">
    <source>
        <dbReference type="EMBL" id="GMS83300.1"/>
    </source>
</evidence>
<sequence length="87" mass="10142">VLVRYEHEALLRSPRRSDDGLRHGESRSCAQRSGRSGLLPVRQHASHSRDALLLRWHGSHGRTGFRSQILRHRRPTLPHERVIKRTQ</sequence>
<protein>
    <recommendedName>
        <fullName evidence="4">Ribosomal protein</fullName>
    </recommendedName>
</protein>
<dbReference type="Proteomes" id="UP001432027">
    <property type="component" value="Unassembled WGS sequence"/>
</dbReference>
<comment type="caution">
    <text evidence="2">The sequence shown here is derived from an EMBL/GenBank/DDBJ whole genome shotgun (WGS) entry which is preliminary data.</text>
</comment>
<feature type="region of interest" description="Disordered" evidence="1">
    <location>
        <begin position="15"/>
        <end position="44"/>
    </location>
</feature>
<organism evidence="2 3">
    <name type="scientific">Pristionchus entomophagus</name>
    <dbReference type="NCBI Taxonomy" id="358040"/>
    <lineage>
        <taxon>Eukaryota</taxon>
        <taxon>Metazoa</taxon>
        <taxon>Ecdysozoa</taxon>
        <taxon>Nematoda</taxon>
        <taxon>Chromadorea</taxon>
        <taxon>Rhabditida</taxon>
        <taxon>Rhabditina</taxon>
        <taxon>Diplogasteromorpha</taxon>
        <taxon>Diplogasteroidea</taxon>
        <taxon>Neodiplogasteridae</taxon>
        <taxon>Pristionchus</taxon>
    </lineage>
</organism>
<evidence type="ECO:0008006" key="4">
    <source>
        <dbReference type="Google" id="ProtNLM"/>
    </source>
</evidence>
<feature type="region of interest" description="Disordered" evidence="1">
    <location>
        <begin position="64"/>
        <end position="87"/>
    </location>
</feature>
<dbReference type="EMBL" id="BTSX01000002">
    <property type="protein sequence ID" value="GMS83300.1"/>
    <property type="molecule type" value="Genomic_DNA"/>
</dbReference>
<gene>
    <name evidence="2" type="ORF">PENTCL1PPCAC_5475</name>
</gene>
<feature type="non-terminal residue" evidence="2">
    <location>
        <position position="1"/>
    </location>
</feature>
<evidence type="ECO:0000313" key="3">
    <source>
        <dbReference type="Proteomes" id="UP001432027"/>
    </source>
</evidence>
<reference evidence="2" key="1">
    <citation type="submission" date="2023-10" db="EMBL/GenBank/DDBJ databases">
        <title>Genome assembly of Pristionchus species.</title>
        <authorList>
            <person name="Yoshida K."/>
            <person name="Sommer R.J."/>
        </authorList>
    </citation>
    <scope>NUCLEOTIDE SEQUENCE</scope>
    <source>
        <strain evidence="2">RS0144</strain>
    </source>
</reference>
<feature type="compositionally biased region" description="Basic and acidic residues" evidence="1">
    <location>
        <begin position="77"/>
        <end position="87"/>
    </location>
</feature>
<name>A0AAV5SK44_9BILA</name>
<evidence type="ECO:0000256" key="1">
    <source>
        <dbReference type="SAM" id="MobiDB-lite"/>
    </source>
</evidence>
<dbReference type="AlphaFoldDB" id="A0AAV5SK44"/>
<accession>A0AAV5SK44</accession>
<proteinExistence type="predicted"/>